<dbReference type="Proteomes" id="UP000299102">
    <property type="component" value="Unassembled WGS sequence"/>
</dbReference>
<organism evidence="1 2">
    <name type="scientific">Eumeta variegata</name>
    <name type="common">Bagworm moth</name>
    <name type="synonym">Eumeta japonica</name>
    <dbReference type="NCBI Taxonomy" id="151549"/>
    <lineage>
        <taxon>Eukaryota</taxon>
        <taxon>Metazoa</taxon>
        <taxon>Ecdysozoa</taxon>
        <taxon>Arthropoda</taxon>
        <taxon>Hexapoda</taxon>
        <taxon>Insecta</taxon>
        <taxon>Pterygota</taxon>
        <taxon>Neoptera</taxon>
        <taxon>Endopterygota</taxon>
        <taxon>Lepidoptera</taxon>
        <taxon>Glossata</taxon>
        <taxon>Ditrysia</taxon>
        <taxon>Tineoidea</taxon>
        <taxon>Psychidae</taxon>
        <taxon>Oiketicinae</taxon>
        <taxon>Eumeta</taxon>
    </lineage>
</organism>
<dbReference type="EMBL" id="BGZK01000827">
    <property type="protein sequence ID" value="GBP61932.1"/>
    <property type="molecule type" value="Genomic_DNA"/>
</dbReference>
<sequence>MVFTEVISTKSLYDIIQPNGVNNRLASVNSIIHAAPRSLLAGSRRALCAHRVVAPGVLVCGPTAPRLVTPRSCPFRFVRLSPDPDCVPHSRRVAASYAVPSGSV</sequence>
<evidence type="ECO:0000313" key="1">
    <source>
        <dbReference type="EMBL" id="GBP61932.1"/>
    </source>
</evidence>
<reference evidence="1 2" key="1">
    <citation type="journal article" date="2019" name="Commun. Biol.">
        <title>The bagworm genome reveals a unique fibroin gene that provides high tensile strength.</title>
        <authorList>
            <person name="Kono N."/>
            <person name="Nakamura H."/>
            <person name="Ohtoshi R."/>
            <person name="Tomita M."/>
            <person name="Numata K."/>
            <person name="Arakawa K."/>
        </authorList>
    </citation>
    <scope>NUCLEOTIDE SEQUENCE [LARGE SCALE GENOMIC DNA]</scope>
</reference>
<dbReference type="AlphaFoldDB" id="A0A4C1XG21"/>
<gene>
    <name evidence="1" type="ORF">EVAR_44988_1</name>
</gene>
<keyword evidence="2" id="KW-1185">Reference proteome</keyword>
<proteinExistence type="predicted"/>
<accession>A0A4C1XG21</accession>
<protein>
    <submittedName>
        <fullName evidence="1">Uncharacterized protein</fullName>
    </submittedName>
</protein>
<evidence type="ECO:0000313" key="2">
    <source>
        <dbReference type="Proteomes" id="UP000299102"/>
    </source>
</evidence>
<comment type="caution">
    <text evidence="1">The sequence shown here is derived from an EMBL/GenBank/DDBJ whole genome shotgun (WGS) entry which is preliminary data.</text>
</comment>
<name>A0A4C1XG21_EUMVA</name>